<keyword evidence="1" id="KW-0812">Transmembrane</keyword>
<dbReference type="RefSeq" id="WP_157635072.1">
    <property type="nucleotide sequence ID" value="NZ_JAWRCP010000002.1"/>
</dbReference>
<dbReference type="EMBL" id="JAWRCP010000002">
    <property type="protein sequence ID" value="MDW6093961.1"/>
    <property type="molecule type" value="Genomic_DNA"/>
</dbReference>
<comment type="caution">
    <text evidence="3">The sequence shown here is derived from an EMBL/GenBank/DDBJ whole genome shotgun (WGS) entry which is preliminary data.</text>
</comment>
<gene>
    <name evidence="3" type="ORF">SBX64_15585</name>
</gene>
<evidence type="ECO:0000313" key="3">
    <source>
        <dbReference type="EMBL" id="MDW6093961.1"/>
    </source>
</evidence>
<dbReference type="Gene3D" id="2.60.40.640">
    <property type="match status" value="1"/>
</dbReference>
<feature type="domain" description="Arrestin C-terminal-like" evidence="2">
    <location>
        <begin position="216"/>
        <end position="345"/>
    </location>
</feature>
<dbReference type="InterPro" id="IPR014752">
    <property type="entry name" value="Arrestin-like_C"/>
</dbReference>
<accession>A0ABU4IX27</accession>
<organism evidence="3 4">
    <name type="scientific">Vibrio rhizosphaerae</name>
    <dbReference type="NCBI Taxonomy" id="398736"/>
    <lineage>
        <taxon>Bacteria</taxon>
        <taxon>Pseudomonadati</taxon>
        <taxon>Pseudomonadota</taxon>
        <taxon>Gammaproteobacteria</taxon>
        <taxon>Vibrionales</taxon>
        <taxon>Vibrionaceae</taxon>
        <taxon>Vibrio</taxon>
    </lineage>
</organism>
<dbReference type="InterPro" id="IPR011022">
    <property type="entry name" value="Arrestin_C-like"/>
</dbReference>
<dbReference type="Proteomes" id="UP001279860">
    <property type="component" value="Unassembled WGS sequence"/>
</dbReference>
<name>A0ABU4IX27_9VIBR</name>
<evidence type="ECO:0000256" key="1">
    <source>
        <dbReference type="SAM" id="Phobius"/>
    </source>
</evidence>
<proteinExistence type="predicted"/>
<dbReference type="Pfam" id="PF02752">
    <property type="entry name" value="Arrestin_C"/>
    <property type="match status" value="1"/>
</dbReference>
<evidence type="ECO:0000259" key="2">
    <source>
        <dbReference type="Pfam" id="PF02752"/>
    </source>
</evidence>
<keyword evidence="1" id="KW-1133">Transmembrane helix</keyword>
<reference evidence="3 4" key="1">
    <citation type="submission" date="2023-11" db="EMBL/GenBank/DDBJ databases">
        <title>Plant-associative lifestyle of Vibrio porteresiae and its evolutionary dynamics.</title>
        <authorList>
            <person name="Rameshkumar N."/>
            <person name="Kirti K."/>
        </authorList>
    </citation>
    <scope>NUCLEOTIDE SEQUENCE [LARGE SCALE GENOMIC DNA]</scope>
    <source>
        <strain evidence="3 4">MSSRF7</strain>
    </source>
</reference>
<protein>
    <recommendedName>
        <fullName evidence="2">Arrestin C-terminal-like domain-containing protein</fullName>
    </recommendedName>
</protein>
<evidence type="ECO:0000313" key="4">
    <source>
        <dbReference type="Proteomes" id="UP001279860"/>
    </source>
</evidence>
<keyword evidence="4" id="KW-1185">Reference proteome</keyword>
<sequence>MRGKVEITLNSPKTFYEIYVNCYCELRSRYTHEKFESYKIVLRSDESPLPAGKHSFSFEFEVNTYPISWQGENLSTNWYVMAYADIPLGRDKKVIRGITIDYAPSEKSIPFNPVFVADNLLGGVRQYDIFHKKSNQLFRRILPEEVKVYQGEGNHESFKPHIRLTLFSIFLSLLAIPSLWAHSTLGWICIALWLFFVPKTYFYYRKELERTRCGPLSVIVEKQDFKRGQTINIQYNLSPKKAVNIKKFTVQLEIMEVFYKRYNDYDDRNKMKIVTHTIPIQEIMSREDFILKPGEYHEQTLAIPLPPDLMHKVHTECHQILPQIGLHLETKHGNTISASLPLNITP</sequence>
<keyword evidence="1" id="KW-0472">Membrane</keyword>
<feature type="transmembrane region" description="Helical" evidence="1">
    <location>
        <begin position="185"/>
        <end position="204"/>
    </location>
</feature>